<proteinExistence type="predicted"/>
<gene>
    <name evidence="1" type="ORF">BM536_034110</name>
</gene>
<organism evidence="1 2">
    <name type="scientific">Streptomyces phaeoluteigriseus</name>
    <dbReference type="NCBI Taxonomy" id="114686"/>
    <lineage>
        <taxon>Bacteria</taxon>
        <taxon>Bacillati</taxon>
        <taxon>Actinomycetota</taxon>
        <taxon>Actinomycetes</taxon>
        <taxon>Kitasatosporales</taxon>
        <taxon>Streptomycetaceae</taxon>
        <taxon>Streptomyces</taxon>
        <taxon>Streptomyces aurantiacus group</taxon>
    </lineage>
</organism>
<protein>
    <submittedName>
        <fullName evidence="1">Uncharacterized protein</fullName>
    </submittedName>
</protein>
<sequence length="121" mass="13129">MEREQLERLLGGGDDTSSAALSALRAGASYVVWDGTTSPESLSTVYGRRLRRTLRRGIETSGLAQAVQRLDPNGRPVHLGRVRTADGSWVFMLFLDEDGSTLVACTGVRQARPGPPRPDAY</sequence>
<dbReference type="OrthoDB" id="4323858at2"/>
<accession>A0A1V6ML29</accession>
<evidence type="ECO:0000313" key="2">
    <source>
        <dbReference type="Proteomes" id="UP000184286"/>
    </source>
</evidence>
<evidence type="ECO:0000313" key="1">
    <source>
        <dbReference type="EMBL" id="OQD53164.1"/>
    </source>
</evidence>
<comment type="caution">
    <text evidence="1">The sequence shown here is derived from an EMBL/GenBank/DDBJ whole genome shotgun (WGS) entry which is preliminary data.</text>
</comment>
<dbReference type="AlphaFoldDB" id="A0A1V6ML29"/>
<name>A0A1V6ML29_9ACTN</name>
<dbReference type="EMBL" id="MPOH02000019">
    <property type="protein sequence ID" value="OQD53164.1"/>
    <property type="molecule type" value="Genomic_DNA"/>
</dbReference>
<dbReference type="Proteomes" id="UP000184286">
    <property type="component" value="Unassembled WGS sequence"/>
</dbReference>
<reference evidence="1 2" key="2">
    <citation type="submission" date="2017-02" db="EMBL/GenBank/DDBJ databases">
        <title>Draft genome sequence of Streptomyces phaeoluteigriseus type strain DSM41896.</title>
        <authorList>
            <person name="Salih T.S."/>
            <person name="Algora Gallardo L."/>
            <person name="Melo Santos T."/>
            <person name="Filgueira Martinez S."/>
            <person name="Herron P.R."/>
        </authorList>
    </citation>
    <scope>NUCLEOTIDE SEQUENCE [LARGE SCALE GENOMIC DNA]</scope>
    <source>
        <strain evidence="1 2">DSM 41896</strain>
    </source>
</reference>
<reference evidence="2" key="1">
    <citation type="submission" date="2016-11" db="EMBL/GenBank/DDBJ databases">
        <authorList>
            <person name="Schniete J.K."/>
            <person name="Salih T."/>
            <person name="Algora Gallardo L."/>
            <person name="Martinez Fernandez S."/>
            <person name="Herron P.R."/>
        </authorList>
    </citation>
    <scope>NUCLEOTIDE SEQUENCE [LARGE SCALE GENOMIC DNA]</scope>
    <source>
        <strain evidence="2">DSM 41896</strain>
    </source>
</reference>